<feature type="transmembrane region" description="Helical" evidence="2">
    <location>
        <begin position="387"/>
        <end position="408"/>
    </location>
</feature>
<evidence type="ECO:0000256" key="2">
    <source>
        <dbReference type="SAM" id="Phobius"/>
    </source>
</evidence>
<keyword evidence="2" id="KW-0812">Transmembrane</keyword>
<feature type="transmembrane region" description="Helical" evidence="2">
    <location>
        <begin position="144"/>
        <end position="161"/>
    </location>
</feature>
<sequence length="461" mass="49672">MTARTLHAFPFVAIAIPVLLGLMLAIGYADANAGLGETGRAAVSLLNTGLLGNPYLIPTGPTAHVSPVHTGYLAAVFLLLGEYTHAARIALSVVCTALWAASTYYVLRIGQILRFGRPGMAVAILLTCLVPVYLSESVVDCRQWDQPFSAFLLIYALYRVLGREADGSLRATVAAAVLAGVGTLLSPALLPPMLFALWFALPRRQGYRPAFLAILVAASIMAAFLVPWGIRNAGQIGAFTMTRSNFWLEMAVGNNEQSRGDSGSSNLDAIHPFTSEPSARTIARAGEIEFMGLMRERALAWISEHPLSFAGLSLARAVLVFFPTQGMIPWVPVLGTALAWYYYAAFGAAKLLSLLVVAAKDRNRLVWLAFTLLPLAPYTLTHVNVRYLFVVFFPSACLIAFVADQAWVRLAGALRTAPGAPPGVPSNSGSALPEATDQHRSSPTALRRAPERRRDLVPEER</sequence>
<keyword evidence="2" id="KW-1133">Transmembrane helix</keyword>
<keyword evidence="2" id="KW-0472">Membrane</keyword>
<feature type="transmembrane region" description="Helical" evidence="2">
    <location>
        <begin position="365"/>
        <end position="381"/>
    </location>
</feature>
<evidence type="ECO:0000256" key="1">
    <source>
        <dbReference type="SAM" id="MobiDB-lite"/>
    </source>
</evidence>
<protein>
    <recommendedName>
        <fullName evidence="5">Glycosyltransferase RgtA/B/C/D-like domain-containing protein</fullName>
    </recommendedName>
</protein>
<feature type="compositionally biased region" description="Basic and acidic residues" evidence="1">
    <location>
        <begin position="448"/>
        <end position="461"/>
    </location>
</feature>
<dbReference type="EMBL" id="JBHLVZ010000028">
    <property type="protein sequence ID" value="MFC0386299.1"/>
    <property type="molecule type" value="Genomic_DNA"/>
</dbReference>
<dbReference type="RefSeq" id="WP_377050636.1">
    <property type="nucleotide sequence ID" value="NZ_JBHLVZ010000028.1"/>
</dbReference>
<proteinExistence type="predicted"/>
<evidence type="ECO:0008006" key="5">
    <source>
        <dbReference type="Google" id="ProtNLM"/>
    </source>
</evidence>
<accession>A0ABV6IRQ4</accession>
<feature type="transmembrane region" description="Helical" evidence="2">
    <location>
        <begin position="86"/>
        <end position="107"/>
    </location>
</feature>
<dbReference type="Proteomes" id="UP001589789">
    <property type="component" value="Unassembled WGS sequence"/>
</dbReference>
<name>A0ABV6IRQ4_9PROT</name>
<feature type="transmembrane region" description="Helical" evidence="2">
    <location>
        <begin position="173"/>
        <end position="198"/>
    </location>
</feature>
<feature type="transmembrane region" description="Helical" evidence="2">
    <location>
        <begin position="210"/>
        <end position="230"/>
    </location>
</feature>
<feature type="transmembrane region" description="Helical" evidence="2">
    <location>
        <begin position="7"/>
        <end position="29"/>
    </location>
</feature>
<gene>
    <name evidence="3" type="ORF">ACFFIC_12195</name>
</gene>
<feature type="transmembrane region" description="Helical" evidence="2">
    <location>
        <begin position="307"/>
        <end position="328"/>
    </location>
</feature>
<feature type="transmembrane region" description="Helical" evidence="2">
    <location>
        <begin position="119"/>
        <end position="138"/>
    </location>
</feature>
<feature type="region of interest" description="Disordered" evidence="1">
    <location>
        <begin position="420"/>
        <end position="461"/>
    </location>
</feature>
<evidence type="ECO:0000313" key="3">
    <source>
        <dbReference type="EMBL" id="MFC0386299.1"/>
    </source>
</evidence>
<evidence type="ECO:0000313" key="4">
    <source>
        <dbReference type="Proteomes" id="UP001589789"/>
    </source>
</evidence>
<feature type="transmembrane region" description="Helical" evidence="2">
    <location>
        <begin position="340"/>
        <end position="358"/>
    </location>
</feature>
<organism evidence="3 4">
    <name type="scientific">Muricoccus vinaceus</name>
    <dbReference type="NCBI Taxonomy" id="424704"/>
    <lineage>
        <taxon>Bacteria</taxon>
        <taxon>Pseudomonadati</taxon>
        <taxon>Pseudomonadota</taxon>
        <taxon>Alphaproteobacteria</taxon>
        <taxon>Acetobacterales</taxon>
        <taxon>Roseomonadaceae</taxon>
        <taxon>Muricoccus</taxon>
    </lineage>
</organism>
<keyword evidence="4" id="KW-1185">Reference proteome</keyword>
<comment type="caution">
    <text evidence="3">The sequence shown here is derived from an EMBL/GenBank/DDBJ whole genome shotgun (WGS) entry which is preliminary data.</text>
</comment>
<reference evidence="3 4" key="1">
    <citation type="submission" date="2024-09" db="EMBL/GenBank/DDBJ databases">
        <authorList>
            <person name="Sun Q."/>
            <person name="Mori K."/>
        </authorList>
    </citation>
    <scope>NUCLEOTIDE SEQUENCE [LARGE SCALE GENOMIC DNA]</scope>
    <source>
        <strain evidence="3 4">CCM 7468</strain>
    </source>
</reference>